<comment type="similarity">
    <text evidence="7">Belongs to the AB hydrolase superfamily. FaeA family.</text>
</comment>
<feature type="signal peptide" evidence="9">
    <location>
        <begin position="1"/>
        <end position="19"/>
    </location>
</feature>
<protein>
    <recommendedName>
        <fullName evidence="1">feruloyl esterase</fullName>
        <ecNumber evidence="1">3.1.1.73</ecNumber>
    </recommendedName>
    <alternativeName>
        <fullName evidence="8">Ferulic acid esterase A</fullName>
    </alternativeName>
</protein>
<dbReference type="EC" id="3.1.1.73" evidence="1"/>
<evidence type="ECO:0000256" key="5">
    <source>
        <dbReference type="ARBA" id="ARBA00022801"/>
    </source>
</evidence>
<evidence type="ECO:0000259" key="10">
    <source>
        <dbReference type="Pfam" id="PF01764"/>
    </source>
</evidence>
<dbReference type="InterPro" id="IPR051299">
    <property type="entry name" value="AB_hydrolase_lip/est"/>
</dbReference>
<dbReference type="GO" id="GO:0030600">
    <property type="term" value="F:feruloyl esterase activity"/>
    <property type="evidence" value="ECO:0007669"/>
    <property type="project" value="UniProtKB-EC"/>
</dbReference>
<evidence type="ECO:0000256" key="9">
    <source>
        <dbReference type="SAM" id="SignalP"/>
    </source>
</evidence>
<feature type="domain" description="Fungal lipase-type" evidence="10">
    <location>
        <begin position="104"/>
        <end position="236"/>
    </location>
</feature>
<name>A0A2J5HEZ5_9EURO</name>
<keyword evidence="2" id="KW-0719">Serine esterase</keyword>
<accession>A0A2J5HEZ5</accession>
<evidence type="ECO:0000256" key="3">
    <source>
        <dbReference type="ARBA" id="ARBA00022651"/>
    </source>
</evidence>
<evidence type="ECO:0000256" key="7">
    <source>
        <dbReference type="ARBA" id="ARBA00037991"/>
    </source>
</evidence>
<dbReference type="InterPro" id="IPR005592">
    <property type="entry name" value="Mono/diacylglycerol_lipase_N"/>
</dbReference>
<dbReference type="GO" id="GO:0016042">
    <property type="term" value="P:lipid catabolic process"/>
    <property type="evidence" value="ECO:0007669"/>
    <property type="project" value="InterPro"/>
</dbReference>
<keyword evidence="3" id="KW-0624">Polysaccharide degradation</keyword>
<dbReference type="OrthoDB" id="426718at2759"/>
<feature type="domain" description="Mono-/di-acylglycerol lipase N-terminal" evidence="11">
    <location>
        <begin position="12"/>
        <end position="76"/>
    </location>
</feature>
<keyword evidence="13" id="KW-1185">Reference proteome</keyword>
<evidence type="ECO:0000259" key="11">
    <source>
        <dbReference type="Pfam" id="PF03893"/>
    </source>
</evidence>
<feature type="chain" id="PRO_5014425312" description="feruloyl esterase" evidence="9">
    <location>
        <begin position="20"/>
        <end position="296"/>
    </location>
</feature>
<dbReference type="Pfam" id="PF03893">
    <property type="entry name" value="Lipase3_N"/>
    <property type="match status" value="1"/>
</dbReference>
<gene>
    <name evidence="12" type="ORF">BDW42DRAFT_199521</name>
</gene>
<organism evidence="12 13">
    <name type="scientific">Aspergillus taichungensis</name>
    <dbReference type="NCBI Taxonomy" id="482145"/>
    <lineage>
        <taxon>Eukaryota</taxon>
        <taxon>Fungi</taxon>
        <taxon>Dikarya</taxon>
        <taxon>Ascomycota</taxon>
        <taxon>Pezizomycotina</taxon>
        <taxon>Eurotiomycetes</taxon>
        <taxon>Eurotiomycetidae</taxon>
        <taxon>Eurotiales</taxon>
        <taxon>Aspergillaceae</taxon>
        <taxon>Aspergillus</taxon>
        <taxon>Aspergillus subgen. Circumdati</taxon>
    </lineage>
</organism>
<dbReference type="PANTHER" id="PTHR46640:SF1">
    <property type="entry name" value="FUNGAL LIPASE-LIKE DOMAIN-CONTAINING PROTEIN-RELATED"/>
    <property type="match status" value="1"/>
</dbReference>
<dbReference type="Proteomes" id="UP000235023">
    <property type="component" value="Unassembled WGS sequence"/>
</dbReference>
<dbReference type="Pfam" id="PF01764">
    <property type="entry name" value="Lipase_3"/>
    <property type="match status" value="1"/>
</dbReference>
<dbReference type="InterPro" id="IPR029058">
    <property type="entry name" value="AB_hydrolase_fold"/>
</dbReference>
<proteinExistence type="inferred from homology"/>
<keyword evidence="5" id="KW-0378">Hydrolase</keyword>
<keyword evidence="3" id="KW-0119">Carbohydrate metabolism</keyword>
<evidence type="ECO:0000256" key="1">
    <source>
        <dbReference type="ARBA" id="ARBA00013091"/>
    </source>
</evidence>
<evidence type="ECO:0000256" key="6">
    <source>
        <dbReference type="ARBA" id="ARBA00034075"/>
    </source>
</evidence>
<dbReference type="CDD" id="cd00519">
    <property type="entry name" value="Lipase_3"/>
    <property type="match status" value="1"/>
</dbReference>
<comment type="catalytic activity">
    <reaction evidence="6">
        <text>feruloyl-polysaccharide + H2O = ferulate + polysaccharide.</text>
        <dbReference type="EC" id="3.1.1.73"/>
    </reaction>
</comment>
<dbReference type="Gene3D" id="3.40.50.1820">
    <property type="entry name" value="alpha/beta hydrolase"/>
    <property type="match status" value="1"/>
</dbReference>
<keyword evidence="3" id="KW-0858">Xylan degradation</keyword>
<reference evidence="13" key="1">
    <citation type="submission" date="2017-12" db="EMBL/GenBank/DDBJ databases">
        <authorList>
            <consortium name="DOE Joint Genome Institute"/>
            <person name="Mondo S.J."/>
            <person name="Kjaerbolling I."/>
            <person name="Vesth T.C."/>
            <person name="Frisvad J.C."/>
            <person name="Nybo J.L."/>
            <person name="Theobald S."/>
            <person name="Kuo A."/>
            <person name="Bowyer P."/>
            <person name="Matsuda Y."/>
            <person name="Lyhne E.K."/>
            <person name="Kogle M.E."/>
            <person name="Clum A."/>
            <person name="Lipzen A."/>
            <person name="Salamov A."/>
            <person name="Ngan C.Y."/>
            <person name="Daum C."/>
            <person name="Chiniquy J."/>
            <person name="Barry K."/>
            <person name="LaButti K."/>
            <person name="Haridas S."/>
            <person name="Simmons B.A."/>
            <person name="Magnuson J.K."/>
            <person name="Mortensen U.H."/>
            <person name="Larsen T.O."/>
            <person name="Grigoriev I.V."/>
            <person name="Baker S.E."/>
            <person name="Andersen M.R."/>
            <person name="Nordberg H.P."/>
            <person name="Cantor M.N."/>
            <person name="Hua S.X."/>
        </authorList>
    </citation>
    <scope>NUCLEOTIDE SEQUENCE [LARGE SCALE GENOMIC DNA]</scope>
    <source>
        <strain evidence="13">IBT 19404</strain>
    </source>
</reference>
<dbReference type="SUPFAM" id="SSF53474">
    <property type="entry name" value="alpha/beta-Hydrolases"/>
    <property type="match status" value="1"/>
</dbReference>
<dbReference type="GO" id="GO:0045493">
    <property type="term" value="P:xylan catabolic process"/>
    <property type="evidence" value="ECO:0007669"/>
    <property type="project" value="UniProtKB-KW"/>
</dbReference>
<dbReference type="AlphaFoldDB" id="A0A2J5HEZ5"/>
<dbReference type="EMBL" id="KZ559653">
    <property type="protein sequence ID" value="PLN75331.1"/>
    <property type="molecule type" value="Genomic_DNA"/>
</dbReference>
<sequence length="296" mass="31823">MVFFSRIALFGLLAAGSWAAPSKIARRAIDEATFAKLELFGQYSSASYCSNNFNSTGDKITCDGGNCPLVEAAGATSVHEFENSEAYGGVTGYIAVDATNKAIVLAFRGSSNLKNWLANLNFPLIDFTDICEGCQVHRGFLEAWNAVAEDVTAKLKEAQESNPDFSLVFTGHSHGAALAAVGATIFRKGGDAVELVNYGQPRIGNMELMEYITNEYADSTFRVTHTNDIVCKVPPKALGFHHFAPEYFITSGDNTTVTTADVEAITEIDSDKGNAGADGTTTEAHRWYFVTMSGCD</sequence>
<evidence type="ECO:0000313" key="13">
    <source>
        <dbReference type="Proteomes" id="UP000235023"/>
    </source>
</evidence>
<evidence type="ECO:0000256" key="4">
    <source>
        <dbReference type="ARBA" id="ARBA00022729"/>
    </source>
</evidence>
<keyword evidence="4 9" id="KW-0732">Signal</keyword>
<evidence type="ECO:0000256" key="8">
    <source>
        <dbReference type="ARBA" id="ARBA00041313"/>
    </source>
</evidence>
<evidence type="ECO:0000313" key="12">
    <source>
        <dbReference type="EMBL" id="PLN75331.1"/>
    </source>
</evidence>
<dbReference type="PANTHER" id="PTHR46640">
    <property type="entry name" value="TRIACYLGLYCEROL LIPASE, PUTATIVE (AFU_ORTHOLOGUE AFUA_6G06510)-RELATED"/>
    <property type="match status" value="1"/>
</dbReference>
<evidence type="ECO:0000256" key="2">
    <source>
        <dbReference type="ARBA" id="ARBA00022487"/>
    </source>
</evidence>
<dbReference type="InterPro" id="IPR002921">
    <property type="entry name" value="Fungal_lipase-type"/>
</dbReference>